<dbReference type="PANTHER" id="PTHR11903:SF37">
    <property type="entry name" value="PSI-PRODUCING OXYGENASE A"/>
    <property type="match status" value="1"/>
</dbReference>
<name>A0ABR1SIQ9_9PEZI</name>
<proteinExistence type="predicted"/>
<evidence type="ECO:0000313" key="6">
    <source>
        <dbReference type="EMBL" id="KAK8034213.1"/>
    </source>
</evidence>
<feature type="compositionally biased region" description="Polar residues" evidence="5">
    <location>
        <begin position="1"/>
        <end position="12"/>
    </location>
</feature>
<dbReference type="Gene3D" id="1.10.640.10">
    <property type="entry name" value="Haem peroxidase domain superfamily, animal type"/>
    <property type="match status" value="1"/>
</dbReference>
<reference evidence="6 7" key="1">
    <citation type="submission" date="2023-01" db="EMBL/GenBank/DDBJ databases">
        <title>Analysis of 21 Apiospora genomes using comparative genomics revels a genus with tremendous synthesis potential of carbohydrate active enzymes and secondary metabolites.</title>
        <authorList>
            <person name="Sorensen T."/>
        </authorList>
    </citation>
    <scope>NUCLEOTIDE SEQUENCE [LARGE SCALE GENOMIC DNA]</scope>
    <source>
        <strain evidence="6 7">CBS 33761</strain>
    </source>
</reference>
<comment type="caution">
    <text evidence="6">The sequence shown here is derived from an EMBL/GenBank/DDBJ whole genome shotgun (WGS) entry which is preliminary data.</text>
</comment>
<keyword evidence="3" id="KW-0560">Oxidoreductase</keyword>
<dbReference type="InterPro" id="IPR050783">
    <property type="entry name" value="Oxylipin_biosynth_metab"/>
</dbReference>
<dbReference type="GO" id="GO:0004601">
    <property type="term" value="F:peroxidase activity"/>
    <property type="evidence" value="ECO:0007669"/>
    <property type="project" value="UniProtKB-KW"/>
</dbReference>
<evidence type="ECO:0000256" key="4">
    <source>
        <dbReference type="ARBA" id="ARBA00023004"/>
    </source>
</evidence>
<sequence length="1401" mass="157113">MATFVGNKQSIGAGQPPSPIHPGLPTRGNLPDAALVFETLLARGVAVRDNPNQVSSLFLHFAALISMDRSGSCGTSGPNHTSKPRLRLLPLYGKTTLERAGIRQFQNGLLKDDKFASSEAWLLPPGVRLLLVMFNRFHNYIATGLLALNESNRFPAHLRLAEKDEVVYQLARRITCLLYVNIILNDYLRTLLGVNKIEAECTLKPGSISRGSFLNLRIASKTRRDDTYEAAMGLIVDNWWKNALSENNDYISTPCSRSTCRTKPPKADGAASSTDEEMANGLRRSVQDTASAFGANRVPVAFRYSQINAIVRARKQQLPTLNTFRKSMGLPVHKTFQDINTSPLITAKLRTLYATPDEVELYPGMVAEQPRPKAMVIAAVVGKWLWTGSTVTHAVMHDILASIRGDLFYTDEWSAESVTSWGGWMYYRTVLYNRFHEAASDKTVDYGCVMHKLFLRAFPKHFTADSVYTHFPFVTPAGNRAILAELGSDVYYSFQAANGTTSVPATFSLTAIASYAHPQERLLDLTGILESSNAMLTNALKQLQSVLGRSQNTPSHKPTEIDLVELIIAPYLSQLFCSRFSMLLSRTKADGLLTTTEVWQAMKSIHEPACNLDPVYALELNKKAREAMEKLRVHYVKSKKARIQKSLRERLLHNWPDSQDVDHSVCPAIKMVAHQLVSIQQVLVESVEYFLADGRGHLRKLQQLSLYMNDGHPNCATNPGVRVLHYLLEGYRLYLAANGRNFRRKTPRPDPNFTNVSISSRNHNLYPKVSALVLDRDLNSYENIGVGKALLSLLQSQPILTLFLELATFSRWEVVDSYQGRPRRINIPNHHWGIAAGDRSADASEADWDLVEAHEHMEDSSWIAVSNEEVSISAGLVETRESRPQGEVTVTRTPYFIMACKFFTKDGPVELIVHIMSLCDSPSDTESLAATCRSTREIWLANRPTIIWHVWPQADLALTAVRATKLVQEAEERGELPPKDMDPGKLSGSVVLPTPEELESMSRLQALVDKLEVAFCLDTWELKKVSTTPAVYKKCPRLRENVRKAVFRVFISGAVLAGAYIEPFHEAKRTGLAQVNDLHLLKDFLLYNPYIVSEAKVSVFERLALWLVDDILSDSDARRNLETRISENGRMKRRCSSARPCASKSPGKDDCISRHLIECNVMQMIWVYRHMWKTMNPTAQPFDWKSSSVLALKSLARLRNTGAGARALQDDPDKVPIVLFGRFQVEKVAISRILSRRYTLGHLGSPDPYVLSNIIIDMEHPRIMATIDFNQSVMTLLSWAYRFTPPPGDVSHQNKLPLDFAFFDHVLKQYAAVQMKTRDAQSLVSPVRLLGNGSEIARFLWTFNDFLGSEEQFHHRTPLRPPRYVNNCLLMRGFGAGGFATSKCKHIGATVHLAASKCPHC</sequence>
<keyword evidence="6" id="KW-0575">Peroxidase</keyword>
<dbReference type="EMBL" id="JAQQWK010000009">
    <property type="protein sequence ID" value="KAK8034213.1"/>
    <property type="molecule type" value="Genomic_DNA"/>
</dbReference>
<dbReference type="Pfam" id="PF03098">
    <property type="entry name" value="An_peroxidase"/>
    <property type="match status" value="2"/>
</dbReference>
<feature type="region of interest" description="Disordered" evidence="5">
    <location>
        <begin position="256"/>
        <end position="280"/>
    </location>
</feature>
<gene>
    <name evidence="6" type="ORF">PG993_009208</name>
</gene>
<evidence type="ECO:0000256" key="1">
    <source>
        <dbReference type="ARBA" id="ARBA00022723"/>
    </source>
</evidence>
<dbReference type="PROSITE" id="PS50292">
    <property type="entry name" value="PEROXIDASE_3"/>
    <property type="match status" value="1"/>
</dbReference>
<dbReference type="InterPro" id="IPR019791">
    <property type="entry name" value="Haem_peroxidase_animal"/>
</dbReference>
<keyword evidence="1" id="KW-0479">Metal-binding</keyword>
<evidence type="ECO:0000256" key="5">
    <source>
        <dbReference type="SAM" id="MobiDB-lite"/>
    </source>
</evidence>
<dbReference type="InterPro" id="IPR010255">
    <property type="entry name" value="Haem_peroxidase_sf"/>
</dbReference>
<organism evidence="6 7">
    <name type="scientific">Apiospora rasikravindrae</name>
    <dbReference type="NCBI Taxonomy" id="990691"/>
    <lineage>
        <taxon>Eukaryota</taxon>
        <taxon>Fungi</taxon>
        <taxon>Dikarya</taxon>
        <taxon>Ascomycota</taxon>
        <taxon>Pezizomycotina</taxon>
        <taxon>Sordariomycetes</taxon>
        <taxon>Xylariomycetidae</taxon>
        <taxon>Amphisphaeriales</taxon>
        <taxon>Apiosporaceae</taxon>
        <taxon>Apiospora</taxon>
    </lineage>
</organism>
<dbReference type="PRINTS" id="PR00457">
    <property type="entry name" value="ANPEROXIDASE"/>
</dbReference>
<dbReference type="SUPFAM" id="SSF48113">
    <property type="entry name" value="Heme-dependent peroxidases"/>
    <property type="match status" value="1"/>
</dbReference>
<feature type="region of interest" description="Disordered" evidence="5">
    <location>
        <begin position="1"/>
        <end position="26"/>
    </location>
</feature>
<evidence type="ECO:0000256" key="3">
    <source>
        <dbReference type="ARBA" id="ARBA00023002"/>
    </source>
</evidence>
<protein>
    <submittedName>
        <fullName evidence="6">Heme peroxidase</fullName>
    </submittedName>
</protein>
<keyword evidence="7" id="KW-1185">Reference proteome</keyword>
<dbReference type="InterPro" id="IPR037120">
    <property type="entry name" value="Haem_peroxidase_sf_animal"/>
</dbReference>
<evidence type="ECO:0000313" key="7">
    <source>
        <dbReference type="Proteomes" id="UP001444661"/>
    </source>
</evidence>
<dbReference type="Proteomes" id="UP001444661">
    <property type="component" value="Unassembled WGS sequence"/>
</dbReference>
<accession>A0ABR1SIQ9</accession>
<keyword evidence="4" id="KW-0408">Iron</keyword>
<dbReference type="PANTHER" id="PTHR11903">
    <property type="entry name" value="PROSTAGLANDIN G/H SYNTHASE"/>
    <property type="match status" value="1"/>
</dbReference>
<evidence type="ECO:0000256" key="2">
    <source>
        <dbReference type="ARBA" id="ARBA00022964"/>
    </source>
</evidence>
<keyword evidence="2" id="KW-0223">Dioxygenase</keyword>